<dbReference type="OrthoDB" id="5185109at2"/>
<dbReference type="Pfam" id="PF02627">
    <property type="entry name" value="CMD"/>
    <property type="match status" value="1"/>
</dbReference>
<proteinExistence type="predicted"/>
<dbReference type="Gene3D" id="1.20.1290.10">
    <property type="entry name" value="AhpD-like"/>
    <property type="match status" value="1"/>
</dbReference>
<dbReference type="NCBIfam" id="TIGR00778">
    <property type="entry name" value="ahpD_dom"/>
    <property type="match status" value="1"/>
</dbReference>
<keyword evidence="3" id="KW-1185">Reference proteome</keyword>
<keyword evidence="2" id="KW-0575">Peroxidase</keyword>
<dbReference type="RefSeq" id="WP_091453544.1">
    <property type="nucleotide sequence ID" value="NZ_FMZZ01000010.1"/>
</dbReference>
<dbReference type="STRING" id="1271860.SAMN05216174_110173"/>
<dbReference type="GO" id="GO:0051920">
    <property type="term" value="F:peroxiredoxin activity"/>
    <property type="evidence" value="ECO:0007669"/>
    <property type="project" value="InterPro"/>
</dbReference>
<dbReference type="InterPro" id="IPR004675">
    <property type="entry name" value="AhpD_core"/>
</dbReference>
<dbReference type="InterPro" id="IPR029032">
    <property type="entry name" value="AhpD-like"/>
</dbReference>
<dbReference type="Proteomes" id="UP000199501">
    <property type="component" value="Unassembled WGS sequence"/>
</dbReference>
<dbReference type="SUPFAM" id="SSF69118">
    <property type="entry name" value="AhpD-like"/>
    <property type="match status" value="1"/>
</dbReference>
<feature type="domain" description="Carboxymuconolactone decarboxylase-like" evidence="1">
    <location>
        <begin position="20"/>
        <end position="102"/>
    </location>
</feature>
<dbReference type="InterPro" id="IPR003779">
    <property type="entry name" value="CMD-like"/>
</dbReference>
<reference evidence="3" key="1">
    <citation type="submission" date="2016-10" db="EMBL/GenBank/DDBJ databases">
        <authorList>
            <person name="Varghese N."/>
            <person name="Submissions S."/>
        </authorList>
    </citation>
    <scope>NUCLEOTIDE SEQUENCE [LARGE SCALE GENOMIC DNA]</scope>
    <source>
        <strain evidence="3">IBRC-M 10403</strain>
    </source>
</reference>
<dbReference type="EMBL" id="FMZZ01000010">
    <property type="protein sequence ID" value="SDD38039.1"/>
    <property type="molecule type" value="Genomic_DNA"/>
</dbReference>
<organism evidence="2 3">
    <name type="scientific">Actinokineospora iranica</name>
    <dbReference type="NCBI Taxonomy" id="1271860"/>
    <lineage>
        <taxon>Bacteria</taxon>
        <taxon>Bacillati</taxon>
        <taxon>Actinomycetota</taxon>
        <taxon>Actinomycetes</taxon>
        <taxon>Pseudonocardiales</taxon>
        <taxon>Pseudonocardiaceae</taxon>
        <taxon>Actinokineospora</taxon>
    </lineage>
</organism>
<sequence length="154" mass="17246">MAEAGPGTRKFRLAVDKLTPHLMEAFEQLDELSEKVSLPLPLLELVRLRVSQINGCAYCVDSHNTDAREAEIPERHIAALPVWRAAPFFSERERAALELAEALTNMNNAPVTDEQWRSAAEHFSKVELAELTWTVSVITVWNQIAGGARPWLIS</sequence>
<keyword evidence="2" id="KW-0560">Oxidoreductase</keyword>
<evidence type="ECO:0000259" key="1">
    <source>
        <dbReference type="Pfam" id="PF02627"/>
    </source>
</evidence>
<evidence type="ECO:0000313" key="2">
    <source>
        <dbReference type="EMBL" id="SDD38039.1"/>
    </source>
</evidence>
<gene>
    <name evidence="2" type="ORF">SAMN05216174_110173</name>
</gene>
<dbReference type="PANTHER" id="PTHR34846">
    <property type="entry name" value="4-CARBOXYMUCONOLACTONE DECARBOXYLASE FAMILY PROTEIN (AFU_ORTHOLOGUE AFUA_6G11590)"/>
    <property type="match status" value="1"/>
</dbReference>
<protein>
    <submittedName>
        <fullName evidence="2">Alkylhydroperoxidase AhpD family core domain-containing protein</fullName>
    </submittedName>
</protein>
<name>A0A1G6U9S3_9PSEU</name>
<dbReference type="PANTHER" id="PTHR34846:SF5">
    <property type="entry name" value="CARBOXYMUCONOLACTONE DECARBOXYLASE-LIKE DOMAIN-CONTAINING PROTEIN"/>
    <property type="match status" value="1"/>
</dbReference>
<accession>A0A1G6U9S3</accession>
<dbReference type="AlphaFoldDB" id="A0A1G6U9S3"/>
<evidence type="ECO:0000313" key="3">
    <source>
        <dbReference type="Proteomes" id="UP000199501"/>
    </source>
</evidence>